<sequence length="195" mass="21589">MKRCQGDGFTLLELMLAMAVFAIFLLGVSQVLRQEIQSYHEDMRQEALEEKARAAMLQILDQCHLNAYKFYSYSGGTALSPPLGPDSGIYFYNIRPNSTTPGNGALVCLLDLNPSRDTNGKPILAPGTLLYFDQPNPKATGALMYGDNPATAHLVADDIELLMVTPDGNHFVKIDIVTKNLENQSFELVSWARLY</sequence>
<dbReference type="KEGG" id="aacx:DEACI_2234"/>
<dbReference type="EMBL" id="LR746496">
    <property type="protein sequence ID" value="CAA7601567.1"/>
    <property type="molecule type" value="Genomic_DNA"/>
</dbReference>
<keyword evidence="1" id="KW-1133">Transmembrane helix</keyword>
<evidence type="ECO:0000313" key="2">
    <source>
        <dbReference type="EMBL" id="CAA7601567.1"/>
    </source>
</evidence>
<dbReference type="Pfam" id="PF07963">
    <property type="entry name" value="N_methyl"/>
    <property type="match status" value="1"/>
</dbReference>
<dbReference type="AlphaFoldDB" id="A0A8S0XX95"/>
<keyword evidence="4" id="KW-1185">Reference proteome</keyword>
<keyword evidence="1" id="KW-0812">Transmembrane</keyword>
<dbReference type="SUPFAM" id="SSF54523">
    <property type="entry name" value="Pili subunits"/>
    <property type="match status" value="1"/>
</dbReference>
<reference evidence="2" key="2">
    <citation type="submission" date="2020-01" db="EMBL/GenBank/DDBJ databases">
        <authorList>
            <person name="Hornung B."/>
        </authorList>
    </citation>
    <scope>NUCLEOTIDE SEQUENCE</scope>
    <source>
        <strain evidence="2">PacBioINE</strain>
    </source>
</reference>
<protein>
    <submittedName>
        <fullName evidence="3">IV_pilin_GFxxxE: prepilin-type N-terminal cleavage/methylation domain</fullName>
    </submittedName>
    <submittedName>
        <fullName evidence="2">Prepilin-type N-terminal cleavage/methylation domain protein</fullName>
    </submittedName>
</protein>
<organism evidence="2">
    <name type="scientific">Acididesulfobacillus acetoxydans</name>
    <dbReference type="NCBI Taxonomy" id="1561005"/>
    <lineage>
        <taxon>Bacteria</taxon>
        <taxon>Bacillati</taxon>
        <taxon>Bacillota</taxon>
        <taxon>Clostridia</taxon>
        <taxon>Eubacteriales</taxon>
        <taxon>Peptococcaceae</taxon>
        <taxon>Acididesulfobacillus</taxon>
    </lineage>
</organism>
<proteinExistence type="predicted"/>
<dbReference type="Proteomes" id="UP001071230">
    <property type="component" value="Unassembled WGS sequence"/>
</dbReference>
<dbReference type="EMBL" id="CDGJ01000037">
    <property type="protein sequence ID" value="CEJ07054.1"/>
    <property type="molecule type" value="Genomic_DNA"/>
</dbReference>
<name>A0A8S0XX95_9FIRM</name>
<accession>A0A8S0XX95</accession>
<reference evidence="3" key="1">
    <citation type="submission" date="2014-11" db="EMBL/GenBank/DDBJ databases">
        <authorList>
            <person name="Hornung B.V."/>
        </authorList>
    </citation>
    <scope>NUCLEOTIDE SEQUENCE</scope>
    <source>
        <strain evidence="3">INE</strain>
    </source>
</reference>
<evidence type="ECO:0000313" key="3">
    <source>
        <dbReference type="EMBL" id="CEJ07054.1"/>
    </source>
</evidence>
<keyword evidence="1" id="KW-0472">Membrane</keyword>
<dbReference type="Proteomes" id="UP000836597">
    <property type="component" value="Chromosome"/>
</dbReference>
<evidence type="ECO:0000313" key="4">
    <source>
        <dbReference type="Proteomes" id="UP001071230"/>
    </source>
</evidence>
<dbReference type="RefSeq" id="WP_240985078.1">
    <property type="nucleotide sequence ID" value="NZ_CDGJ01000037.1"/>
</dbReference>
<dbReference type="NCBIfam" id="TIGR02532">
    <property type="entry name" value="IV_pilin_GFxxxE"/>
    <property type="match status" value="1"/>
</dbReference>
<dbReference type="InterPro" id="IPR012902">
    <property type="entry name" value="N_methyl_site"/>
</dbReference>
<feature type="transmembrane region" description="Helical" evidence="1">
    <location>
        <begin position="12"/>
        <end position="32"/>
    </location>
</feature>
<dbReference type="InterPro" id="IPR045584">
    <property type="entry name" value="Pilin-like"/>
</dbReference>
<evidence type="ECO:0000256" key="1">
    <source>
        <dbReference type="SAM" id="Phobius"/>
    </source>
</evidence>
<gene>
    <name evidence="3" type="ORF">DEACI_1510</name>
    <name evidence="2" type="ORF">DEACI_2234</name>
</gene>